<dbReference type="SUPFAM" id="SSF55486">
    <property type="entry name" value="Metalloproteases ('zincins'), catalytic domain"/>
    <property type="match status" value="1"/>
</dbReference>
<evidence type="ECO:0000313" key="2">
    <source>
        <dbReference type="EMBL" id="TRO83940.1"/>
    </source>
</evidence>
<dbReference type="AlphaFoldDB" id="A0A550JL70"/>
<sequence>MKTLLLTLISACALLVSALPLRAETLLHVLDIRLDPERSRLDGSIRLALPEGADDPLLLRLAPQCDLLGASADGRPLPAKRSGEMLVIDLPAPPPAEIRIDYRAVFSDHPPSNPAHDEDPSYGVTASITTRGAFLSGAWYPLWLEHPARYQVRVETPRGYLAVTSGTRMNSEETAESSITTWRTDYPHRALALAAGPYVVSSEPFGDLLIEGYFHPRNQELAATYLAAVRRYLELYQEIFGPYPFEKYAVVENFFPTGYGFPGWTLLGGSVIRLPFIVETSLGHEIAHSWWGSGVAVDRSRGNWAEGLTTYVADHLYKERESSDAAREYRRNILRDYATLVDDAEDFPLGDFTRRESKASQAIGYGKAAMLFHMLRKEIGEKAFWGGLRTLAAERMHTGADWDDLRLAFEGTSGRDLEDFFRQWLERSDAPVLGWGDIRREERDGSWRVSGSLRQRGKPYRLAIPIRFTGENAVEERVILATEAETSFSIDLPWPPRSMEIDPEADLFRRIAPEEIPPLVNGIRGANNLLVIVAAGLTPELRTAALSLLGALRQERGKIITETEADPELLRRHDLLFIGLPKRAEIRPRWPGEPLIEESRLILDGQSFARTETDLFVALPHPLVGDKACALFLPAEAEGTRVAARKIPHYGKYGYLAFVAGENRVKGVSPPLSNPMRYLFNLENSK</sequence>
<feature type="domain" description="Peptidase M1 membrane alanine aminopeptidase" evidence="1">
    <location>
        <begin position="281"/>
        <end position="424"/>
    </location>
</feature>
<dbReference type="OrthoDB" id="9816201at2"/>
<dbReference type="SUPFAM" id="SSF63737">
    <property type="entry name" value="Leukotriene A4 hydrolase N-terminal domain"/>
    <property type="match status" value="1"/>
</dbReference>
<name>A0A550JL70_9BACT</name>
<organism evidence="2 3">
    <name type="scientific">Trichloromonas acetexigens</name>
    <dbReference type="NCBI Taxonomy" id="38815"/>
    <lineage>
        <taxon>Bacteria</taxon>
        <taxon>Pseudomonadati</taxon>
        <taxon>Thermodesulfobacteriota</taxon>
        <taxon>Desulfuromonadia</taxon>
        <taxon>Desulfuromonadales</taxon>
        <taxon>Trichloromonadaceae</taxon>
        <taxon>Trichloromonas</taxon>
    </lineage>
</organism>
<dbReference type="GO" id="GO:0008237">
    <property type="term" value="F:metallopeptidase activity"/>
    <property type="evidence" value="ECO:0007669"/>
    <property type="project" value="InterPro"/>
</dbReference>
<proteinExistence type="predicted"/>
<keyword evidence="3" id="KW-1185">Reference proteome</keyword>
<dbReference type="PANTHER" id="PTHR45726:SF3">
    <property type="entry name" value="LEUKOTRIENE A-4 HYDROLASE"/>
    <property type="match status" value="1"/>
</dbReference>
<accession>A0A550JL70</accession>
<dbReference type="InterPro" id="IPR042097">
    <property type="entry name" value="Aminopeptidase_N-like_N_sf"/>
</dbReference>
<dbReference type="Proteomes" id="UP000317155">
    <property type="component" value="Unassembled WGS sequence"/>
</dbReference>
<reference evidence="2 3" key="1">
    <citation type="submission" date="2019-07" db="EMBL/GenBank/DDBJ databases">
        <title>Insights of Desulfuromonas acetexigens electromicrobiology.</title>
        <authorList>
            <person name="Katuri K."/>
            <person name="Sapireddy V."/>
            <person name="Shaw D.R."/>
            <person name="Saikaly P."/>
        </authorList>
    </citation>
    <scope>NUCLEOTIDE SEQUENCE [LARGE SCALE GENOMIC DNA]</scope>
    <source>
        <strain evidence="2 3">2873</strain>
    </source>
</reference>
<dbReference type="InterPro" id="IPR034015">
    <property type="entry name" value="M1_LTA4H"/>
</dbReference>
<dbReference type="RefSeq" id="WP_092052871.1">
    <property type="nucleotide sequence ID" value="NZ_FOJJ01000001.1"/>
</dbReference>
<protein>
    <submittedName>
        <fullName evidence="2">M1 family peptidase</fullName>
    </submittedName>
</protein>
<evidence type="ECO:0000259" key="1">
    <source>
        <dbReference type="Pfam" id="PF01433"/>
    </source>
</evidence>
<comment type="caution">
    <text evidence="2">The sequence shown here is derived from an EMBL/GenBank/DDBJ whole genome shotgun (WGS) entry which is preliminary data.</text>
</comment>
<dbReference type="EMBL" id="VJVV01000001">
    <property type="protein sequence ID" value="TRO83940.1"/>
    <property type="molecule type" value="Genomic_DNA"/>
</dbReference>
<dbReference type="GO" id="GO:0008270">
    <property type="term" value="F:zinc ion binding"/>
    <property type="evidence" value="ECO:0007669"/>
    <property type="project" value="InterPro"/>
</dbReference>
<evidence type="ECO:0000313" key="3">
    <source>
        <dbReference type="Proteomes" id="UP000317155"/>
    </source>
</evidence>
<dbReference type="InterPro" id="IPR027268">
    <property type="entry name" value="Peptidase_M4/M1_CTD_sf"/>
</dbReference>
<dbReference type="PANTHER" id="PTHR45726">
    <property type="entry name" value="LEUKOTRIENE A-4 HYDROLASE"/>
    <property type="match status" value="1"/>
</dbReference>
<gene>
    <name evidence="2" type="ORF">FL622_01815</name>
</gene>
<dbReference type="Gene3D" id="1.10.390.10">
    <property type="entry name" value="Neutral Protease Domain 2"/>
    <property type="match status" value="1"/>
</dbReference>
<dbReference type="Pfam" id="PF01433">
    <property type="entry name" value="Peptidase_M1"/>
    <property type="match status" value="1"/>
</dbReference>
<dbReference type="InterPro" id="IPR014782">
    <property type="entry name" value="Peptidase_M1_dom"/>
</dbReference>